<dbReference type="KEGG" id="tve:TRV_05547"/>
<dbReference type="GO" id="GO:0005686">
    <property type="term" value="C:U2 snRNP"/>
    <property type="evidence" value="ECO:0007669"/>
    <property type="project" value="TreeGrafter"/>
</dbReference>
<organism evidence="8 9">
    <name type="scientific">Trichophyton verrucosum (strain HKI 0517)</name>
    <dbReference type="NCBI Taxonomy" id="663202"/>
    <lineage>
        <taxon>Eukaryota</taxon>
        <taxon>Fungi</taxon>
        <taxon>Dikarya</taxon>
        <taxon>Ascomycota</taxon>
        <taxon>Pezizomycotina</taxon>
        <taxon>Eurotiomycetes</taxon>
        <taxon>Eurotiomycetidae</taxon>
        <taxon>Onygenales</taxon>
        <taxon>Arthrodermataceae</taxon>
        <taxon>Trichophyton</taxon>
    </lineage>
</organism>
<keyword evidence="4" id="KW-0694">RNA-binding</keyword>
<dbReference type="Proteomes" id="UP000008383">
    <property type="component" value="Unassembled WGS sequence"/>
</dbReference>
<dbReference type="SUPFAM" id="SSF54928">
    <property type="entry name" value="RNA-binding domain, RBD"/>
    <property type="match status" value="2"/>
</dbReference>
<dbReference type="GO" id="GO:0005684">
    <property type="term" value="C:U2-type spliceosomal complex"/>
    <property type="evidence" value="ECO:0007669"/>
    <property type="project" value="TreeGrafter"/>
</dbReference>
<name>D4DEI0_TRIVH</name>
<sequence>MSDSEKPPSTFPQPDEFDSDPRVSFSKLDNKYILETDNGEEYTYDDALKRWIPSLDESLMEQQRQAYKMQGVDEEEPANLKTLQEKKKKRKHNDESTTAQKPKKPRVNTAVYVTAIPLDATVSEVSSLFSKCGVIAEEIDSGKPRIKMYTDEQDAFKGDALVVYFRPESVNLAIQMLDDTDFRFGEKGAEGNMRVQPADFSFKAVQEAPAKANMRDKMKIIRKTQKLNKYAAVQSERLIVVWLTWAYSKLTDWDDDDVGPRHSGKAGKVVVLKHMFTLQELEVNPPIRSIQCISMFFLTSGFVSQEDPAAILDIKEDIREECSKLGEVTNVVLYDKEESGIATVRFSDPECAQACVQVWLEYQHDFTDIESRANNNGQMMNGRFFGGTQVEAYVVEGKVRFKKSGASAAAALQDDGAGWEAEAGKDDEAQRLDKFGAWLEQEKEATKKTADS</sequence>
<accession>D4DEI0</accession>
<dbReference type="HOGENOM" id="CLU_026945_0_2_1"/>
<evidence type="ECO:0000256" key="6">
    <source>
        <dbReference type="SAM" id="MobiDB-lite"/>
    </source>
</evidence>
<dbReference type="InterPro" id="IPR034393">
    <property type="entry name" value="TatSF1-like"/>
</dbReference>
<keyword evidence="9" id="KW-1185">Reference proteome</keyword>
<dbReference type="CDD" id="cd12281">
    <property type="entry name" value="RRM1_TatSF1_like"/>
    <property type="match status" value="1"/>
</dbReference>
<dbReference type="AlphaFoldDB" id="D4DEI0"/>
<evidence type="ECO:0000256" key="3">
    <source>
        <dbReference type="ARBA" id="ARBA00022737"/>
    </source>
</evidence>
<evidence type="ECO:0000256" key="4">
    <source>
        <dbReference type="ARBA" id="ARBA00022884"/>
    </source>
</evidence>
<dbReference type="PANTHER" id="PTHR15608:SF0">
    <property type="entry name" value="HIV TAT-SPECIFIC FACTOR 1"/>
    <property type="match status" value="1"/>
</dbReference>
<evidence type="ECO:0000313" key="8">
    <source>
        <dbReference type="EMBL" id="EFE39736.1"/>
    </source>
</evidence>
<keyword evidence="3" id="KW-0677">Repeat</keyword>
<dbReference type="InterPro" id="IPR034392">
    <property type="entry name" value="TatSF1-like_RRM1"/>
</dbReference>
<dbReference type="GeneID" id="9584093"/>
<dbReference type="InterPro" id="IPR000504">
    <property type="entry name" value="RRM_dom"/>
</dbReference>
<keyword evidence="5" id="KW-0508">mRNA splicing</keyword>
<gene>
    <name evidence="8" type="ORF">TRV_05547</name>
</gene>
<keyword evidence="2" id="KW-0507">mRNA processing</keyword>
<reference evidence="9" key="1">
    <citation type="journal article" date="2011" name="Genome Biol.">
        <title>Comparative and functional genomics provide insights into the pathogenicity of dermatophytic fungi.</title>
        <authorList>
            <person name="Burmester A."/>
            <person name="Shelest E."/>
            <person name="Gloeckner G."/>
            <person name="Heddergott C."/>
            <person name="Schindler S."/>
            <person name="Staib P."/>
            <person name="Heidel A."/>
            <person name="Felder M."/>
            <person name="Petzold A."/>
            <person name="Szafranski K."/>
            <person name="Feuermann M."/>
            <person name="Pedruzzi I."/>
            <person name="Priebe S."/>
            <person name="Groth M."/>
            <person name="Winkler R."/>
            <person name="Li W."/>
            <person name="Kniemeyer O."/>
            <person name="Schroeckh V."/>
            <person name="Hertweck C."/>
            <person name="Hube B."/>
            <person name="White T.C."/>
            <person name="Platzer M."/>
            <person name="Guthke R."/>
            <person name="Heitman J."/>
            <person name="Woestemeyer J."/>
            <person name="Zipfel P.F."/>
            <person name="Monod M."/>
            <person name="Brakhage A.A."/>
        </authorList>
    </citation>
    <scope>NUCLEOTIDE SEQUENCE [LARGE SCALE GENOMIC DNA]</scope>
    <source>
        <strain evidence="9">HKI 0517</strain>
    </source>
</reference>
<comment type="caution">
    <text evidence="8">The sequence shown here is derived from an EMBL/GenBank/DDBJ whole genome shotgun (WGS) entry which is preliminary data.</text>
</comment>
<proteinExistence type="inferred from homology"/>
<feature type="domain" description="RRM" evidence="7">
    <location>
        <begin position="111"/>
        <end position="182"/>
    </location>
</feature>
<dbReference type="GO" id="GO:0000398">
    <property type="term" value="P:mRNA splicing, via spliceosome"/>
    <property type="evidence" value="ECO:0007669"/>
    <property type="project" value="InterPro"/>
</dbReference>
<dbReference type="FunFam" id="3.30.70.330:FF:000105">
    <property type="entry name" value="HIV Tat-specific factor 1 homolog"/>
    <property type="match status" value="1"/>
</dbReference>
<dbReference type="RefSeq" id="XP_003020354.1">
    <property type="nucleotide sequence ID" value="XM_003020308.1"/>
</dbReference>
<dbReference type="EMBL" id="ACYE01000295">
    <property type="protein sequence ID" value="EFE39736.1"/>
    <property type="molecule type" value="Genomic_DNA"/>
</dbReference>
<evidence type="ECO:0000256" key="1">
    <source>
        <dbReference type="ARBA" id="ARBA00007747"/>
    </source>
</evidence>
<protein>
    <recommendedName>
        <fullName evidence="7">RRM domain-containing protein</fullName>
    </recommendedName>
</protein>
<evidence type="ECO:0000256" key="2">
    <source>
        <dbReference type="ARBA" id="ARBA00022664"/>
    </source>
</evidence>
<comment type="similarity">
    <text evidence="1">Belongs to the HTATSF1 family.</text>
</comment>
<dbReference type="Pfam" id="PF00076">
    <property type="entry name" value="RRM_1"/>
    <property type="match status" value="1"/>
</dbReference>
<evidence type="ECO:0000259" key="7">
    <source>
        <dbReference type="Pfam" id="PF00076"/>
    </source>
</evidence>
<evidence type="ECO:0000256" key="5">
    <source>
        <dbReference type="ARBA" id="ARBA00023187"/>
    </source>
</evidence>
<evidence type="ECO:0000313" key="9">
    <source>
        <dbReference type="Proteomes" id="UP000008383"/>
    </source>
</evidence>
<dbReference type="CDD" id="cd12285">
    <property type="entry name" value="RRM3_RBM39_like"/>
    <property type="match status" value="1"/>
</dbReference>
<feature type="region of interest" description="Disordered" evidence="6">
    <location>
        <begin position="83"/>
        <end position="105"/>
    </location>
</feature>
<dbReference type="Gene3D" id="3.30.70.330">
    <property type="match status" value="2"/>
</dbReference>
<dbReference type="OrthoDB" id="10258585at2759"/>
<dbReference type="FunFam" id="3.30.70.330:FF:000722">
    <property type="entry name" value="Nuclear mRNA splicing factor-associated protein, putative"/>
    <property type="match status" value="1"/>
</dbReference>
<dbReference type="InterPro" id="IPR035979">
    <property type="entry name" value="RBD_domain_sf"/>
</dbReference>
<dbReference type="InterPro" id="IPR012677">
    <property type="entry name" value="Nucleotide-bd_a/b_plait_sf"/>
</dbReference>
<dbReference type="PANTHER" id="PTHR15608">
    <property type="entry name" value="SPLICING FACTOR U2AF-ASSOCIATED PROTEIN 2"/>
    <property type="match status" value="1"/>
</dbReference>
<feature type="region of interest" description="Disordered" evidence="6">
    <location>
        <begin position="1"/>
        <end position="24"/>
    </location>
</feature>
<dbReference type="GO" id="GO:0003723">
    <property type="term" value="F:RNA binding"/>
    <property type="evidence" value="ECO:0007669"/>
    <property type="project" value="UniProtKB-KW"/>
</dbReference>